<dbReference type="Gene3D" id="2.160.10.10">
    <property type="entry name" value="Hexapeptide repeat proteins"/>
    <property type="match status" value="1"/>
</dbReference>
<dbReference type="PROSITE" id="PS00101">
    <property type="entry name" value="HEXAPEP_TRANSFERASES"/>
    <property type="match status" value="1"/>
</dbReference>
<reference evidence="4 5" key="1">
    <citation type="submission" date="2020-08" db="EMBL/GenBank/DDBJ databases">
        <title>Genome public.</title>
        <authorList>
            <person name="Liu C."/>
            <person name="Sun Q."/>
        </authorList>
    </citation>
    <scope>NUCLEOTIDE SEQUENCE [LARGE SCALE GENOMIC DNA]</scope>
    <source>
        <strain evidence="4 5">NSJ-35</strain>
    </source>
</reference>
<dbReference type="PANTHER" id="PTHR23416">
    <property type="entry name" value="SIALIC ACID SYNTHASE-RELATED"/>
    <property type="match status" value="1"/>
</dbReference>
<keyword evidence="3" id="KW-0677">Repeat</keyword>
<comment type="caution">
    <text evidence="4">The sequence shown here is derived from an EMBL/GenBank/DDBJ whole genome shotgun (WGS) entry which is preliminary data.</text>
</comment>
<protein>
    <submittedName>
        <fullName evidence="4">Sugar O-acetyltransferase</fullName>
    </submittedName>
</protein>
<comment type="similarity">
    <text evidence="1">Belongs to the transferase hexapeptide repeat family.</text>
</comment>
<gene>
    <name evidence="4" type="ORF">H8S18_05470</name>
</gene>
<keyword evidence="2" id="KW-0808">Transferase</keyword>
<organism evidence="4 5">
    <name type="scientific">Christensenella tenuis</name>
    <dbReference type="NCBI Taxonomy" id="2763033"/>
    <lineage>
        <taxon>Bacteria</taxon>
        <taxon>Bacillati</taxon>
        <taxon>Bacillota</taxon>
        <taxon>Clostridia</taxon>
        <taxon>Christensenellales</taxon>
        <taxon>Christensenellaceae</taxon>
        <taxon>Christensenella</taxon>
    </lineage>
</organism>
<keyword evidence="5" id="KW-1185">Reference proteome</keyword>
<name>A0ABR7EDB6_9FIRM</name>
<dbReference type="SUPFAM" id="SSF51161">
    <property type="entry name" value="Trimeric LpxA-like enzymes"/>
    <property type="match status" value="1"/>
</dbReference>
<dbReference type="PANTHER" id="PTHR23416:SF23">
    <property type="entry name" value="ACETYLTRANSFERASE C18B11.09C-RELATED"/>
    <property type="match status" value="1"/>
</dbReference>
<dbReference type="RefSeq" id="WP_186857290.1">
    <property type="nucleotide sequence ID" value="NZ_JACOON010000002.1"/>
</dbReference>
<evidence type="ECO:0000313" key="5">
    <source>
        <dbReference type="Proteomes" id="UP000606889"/>
    </source>
</evidence>
<dbReference type="Pfam" id="PF14602">
    <property type="entry name" value="Hexapep_2"/>
    <property type="match status" value="2"/>
</dbReference>
<dbReference type="InterPro" id="IPR018357">
    <property type="entry name" value="Hexapep_transf_CS"/>
</dbReference>
<evidence type="ECO:0000256" key="2">
    <source>
        <dbReference type="ARBA" id="ARBA00022679"/>
    </source>
</evidence>
<dbReference type="InterPro" id="IPR001451">
    <property type="entry name" value="Hexapep"/>
</dbReference>
<dbReference type="EMBL" id="JACOON010000002">
    <property type="protein sequence ID" value="MBC5647777.1"/>
    <property type="molecule type" value="Genomic_DNA"/>
</dbReference>
<dbReference type="Proteomes" id="UP000606889">
    <property type="component" value="Unassembled WGS sequence"/>
</dbReference>
<dbReference type="InterPro" id="IPR011004">
    <property type="entry name" value="Trimer_LpxA-like_sf"/>
</dbReference>
<accession>A0ABR7EDB6</accession>
<sequence>METQEFLDYMKRGGTVDGDSEMHHIMRCLSFEAMRITAQLNSSYHDPEEIRALFSELTGKPVDESFAMFPPFTTDCGKNITVGKNVFINSGCRFQDQGGITIGDGALIGHNVVLATLNHGFAPEKRSSLHPAPISIGKNVWIGSNATILPGVAVGDGAIVAAGAVVTKDVAAGAVVGGVPAKIIRMLEQEDVKPTKEEI</sequence>
<evidence type="ECO:0000256" key="1">
    <source>
        <dbReference type="ARBA" id="ARBA00007274"/>
    </source>
</evidence>
<evidence type="ECO:0000313" key="4">
    <source>
        <dbReference type="EMBL" id="MBC5647777.1"/>
    </source>
</evidence>
<proteinExistence type="inferred from homology"/>
<dbReference type="InterPro" id="IPR051159">
    <property type="entry name" value="Hexapeptide_acetyltransf"/>
</dbReference>
<evidence type="ECO:0000256" key="3">
    <source>
        <dbReference type="ARBA" id="ARBA00022737"/>
    </source>
</evidence>